<protein>
    <submittedName>
        <fullName evidence="1">Uncharacterized protein</fullName>
    </submittedName>
</protein>
<proteinExistence type="predicted"/>
<dbReference type="EMBL" id="ACBZ01000066">
    <property type="protein sequence ID" value="EEG49744.1"/>
    <property type="molecule type" value="Genomic_DNA"/>
</dbReference>
<sequence>MYSSDRKSLIVRLLRPTARQSGIPSPYPVAGGMLIHEFLFFIIASVNWEDNHFFSFGGCNLVPFWELTKKIQLYLHSYFLDSIFFHTI</sequence>
<organism evidence="1 2">
    <name type="scientific">Blautia hydrogenotrophica (strain DSM 10507 / JCM 14656 / S5a33)</name>
    <name type="common">Ruminococcus hydrogenotrophicus</name>
    <dbReference type="NCBI Taxonomy" id="476272"/>
    <lineage>
        <taxon>Bacteria</taxon>
        <taxon>Bacillati</taxon>
        <taxon>Bacillota</taxon>
        <taxon>Clostridia</taxon>
        <taxon>Lachnospirales</taxon>
        <taxon>Lachnospiraceae</taxon>
        <taxon>Blautia</taxon>
    </lineage>
</organism>
<evidence type="ECO:0000313" key="1">
    <source>
        <dbReference type="EMBL" id="EEG49744.1"/>
    </source>
</evidence>
<dbReference type="PATRIC" id="fig|476272.21.peg.2682"/>
<accession>C0CKG4</accession>
<evidence type="ECO:0000313" key="2">
    <source>
        <dbReference type="Proteomes" id="UP000003100"/>
    </source>
</evidence>
<reference evidence="1 2" key="1">
    <citation type="submission" date="2009-01" db="EMBL/GenBank/DDBJ databases">
        <authorList>
            <person name="Fulton L."/>
            <person name="Clifton S."/>
            <person name="Fulton B."/>
            <person name="Xu J."/>
            <person name="Minx P."/>
            <person name="Pepin K.H."/>
            <person name="Johnson M."/>
            <person name="Bhonagiri V."/>
            <person name="Nash W.E."/>
            <person name="Mardis E.R."/>
            <person name="Wilson R.K."/>
        </authorList>
    </citation>
    <scope>NUCLEOTIDE SEQUENCE [LARGE SCALE GENOMIC DNA]</scope>
    <source>
        <strain evidence="2">DSM 10507 / JCM 14656 / S5a33</strain>
    </source>
</reference>
<keyword evidence="2" id="KW-1185">Reference proteome</keyword>
<reference evidence="1 2" key="2">
    <citation type="submission" date="2009-02" db="EMBL/GenBank/DDBJ databases">
        <title>Draft genome sequence of Blautia hydrogenotrophica DSM 10507 (Ruminococcus hydrogenotrophicus DSM 10507).</title>
        <authorList>
            <person name="Sudarsanam P."/>
            <person name="Ley R."/>
            <person name="Guruge J."/>
            <person name="Turnbaugh P.J."/>
            <person name="Mahowald M."/>
            <person name="Liep D."/>
            <person name="Gordon J."/>
        </authorList>
    </citation>
    <scope>NUCLEOTIDE SEQUENCE [LARGE SCALE GENOMIC DNA]</scope>
    <source>
        <strain evidence="2">DSM 10507 / JCM 14656 / S5a33</strain>
    </source>
</reference>
<gene>
    <name evidence="1" type="ORF">RUMHYD_01334</name>
</gene>
<name>C0CKG4_BLAHS</name>
<dbReference type="Proteomes" id="UP000003100">
    <property type="component" value="Unassembled WGS sequence"/>
</dbReference>
<dbReference type="HOGENOM" id="CLU_2462906_0_0_9"/>
<dbReference type="AlphaFoldDB" id="C0CKG4"/>
<comment type="caution">
    <text evidence="1">The sequence shown here is derived from an EMBL/GenBank/DDBJ whole genome shotgun (WGS) entry which is preliminary data.</text>
</comment>